<organism evidence="1 2">
    <name type="scientific">Oikopleura dioica</name>
    <name type="common">Tunicate</name>
    <dbReference type="NCBI Taxonomy" id="34765"/>
    <lineage>
        <taxon>Eukaryota</taxon>
        <taxon>Metazoa</taxon>
        <taxon>Chordata</taxon>
        <taxon>Tunicata</taxon>
        <taxon>Appendicularia</taxon>
        <taxon>Copelata</taxon>
        <taxon>Oikopleuridae</taxon>
        <taxon>Oikopleura</taxon>
    </lineage>
</organism>
<name>A0ABN7SQA6_OIKDI</name>
<evidence type="ECO:0000313" key="2">
    <source>
        <dbReference type="Proteomes" id="UP001158576"/>
    </source>
</evidence>
<gene>
    <name evidence="1" type="ORF">OKIOD_LOCUS9570</name>
</gene>
<accession>A0ABN7SQA6</accession>
<keyword evidence="2" id="KW-1185">Reference proteome</keyword>
<evidence type="ECO:0000313" key="1">
    <source>
        <dbReference type="EMBL" id="CAG5103514.1"/>
    </source>
</evidence>
<sequence>MRVLSNFVVAVFGQCDLFPVDYGFGESIYHRAEYFLRNRCHRTLNDGDYHKFGALTDFALGGTGYYRATGLKGKVDNLLNLPLTWEETMKKKYSVGVITGFQSPFVEMGKVFELNSASVAGFVNGIIWTDHALKSYREKSEWDIMSDFEMTNLLDEAVDDMYAQFESIFRGGFLDPQELTIHYAQILLNGYWLVTTDGVLGLIEFVAFLGDKFFSWLPSIMTANIYELIIIVEEIIVSIQNLVNFFMTTDTIGDFFPKIHDLFSGFHRFFRKSVLSLIDLQVLAKENNKNFRQYGLYGTECEPFAAFLCPIQTAFPALEDAIIFINDLYESFFLIVVDFTELILARDFIDFLDSVFVTVTMTTWIAAFPMRFYEEAILKIPALFETATATPTVTTTASIATTTALATTTVL</sequence>
<proteinExistence type="predicted"/>
<reference evidence="1 2" key="1">
    <citation type="submission" date="2021-04" db="EMBL/GenBank/DDBJ databases">
        <authorList>
            <person name="Bliznina A."/>
        </authorList>
    </citation>
    <scope>NUCLEOTIDE SEQUENCE [LARGE SCALE GENOMIC DNA]</scope>
</reference>
<dbReference type="EMBL" id="OU015566">
    <property type="protein sequence ID" value="CAG5103514.1"/>
    <property type="molecule type" value="Genomic_DNA"/>
</dbReference>
<protein>
    <submittedName>
        <fullName evidence="1">Oidioi.mRNA.OKI2018_I69.chr1.g805.t1.cds</fullName>
    </submittedName>
</protein>
<dbReference type="Proteomes" id="UP001158576">
    <property type="component" value="Chromosome 1"/>
</dbReference>